<comment type="caution">
    <text evidence="1">The sequence shown here is derived from an EMBL/GenBank/DDBJ whole genome shotgun (WGS) entry which is preliminary data.</text>
</comment>
<reference evidence="1 2" key="1">
    <citation type="journal article" date="2019" name="Sci. Rep.">
        <title>Orb-weaving spider Araneus ventricosus genome elucidates the spidroin gene catalogue.</title>
        <authorList>
            <person name="Kono N."/>
            <person name="Nakamura H."/>
            <person name="Ohtoshi R."/>
            <person name="Moran D.A.P."/>
            <person name="Shinohara A."/>
            <person name="Yoshida Y."/>
            <person name="Fujiwara M."/>
            <person name="Mori M."/>
            <person name="Tomita M."/>
            <person name="Arakawa K."/>
        </authorList>
    </citation>
    <scope>NUCLEOTIDE SEQUENCE [LARGE SCALE GENOMIC DNA]</scope>
</reference>
<dbReference type="GO" id="GO:0003676">
    <property type="term" value="F:nucleic acid binding"/>
    <property type="evidence" value="ECO:0007669"/>
    <property type="project" value="InterPro"/>
</dbReference>
<dbReference type="AlphaFoldDB" id="A0A4Y2HCE8"/>
<gene>
    <name evidence="1" type="ORF">AVEN_131141_1</name>
</gene>
<dbReference type="OrthoDB" id="7922405at2759"/>
<sequence length="94" mass="11040">MFIDGVAQRIKTDLLKMASPEKKAHCVLDYEMFFSCYVKDVVYQSEVHNVVELKQRIPAAIETVDQDILQRSWMEFEYRLGIIRATKGSYVELY</sequence>
<name>A0A4Y2HCE8_ARAVE</name>
<protein>
    <submittedName>
        <fullName evidence="1">Uncharacterized protein</fullName>
    </submittedName>
</protein>
<keyword evidence="2" id="KW-1185">Reference proteome</keyword>
<dbReference type="EMBL" id="BGPR01001844">
    <property type="protein sequence ID" value="GBM62967.1"/>
    <property type="molecule type" value="Genomic_DNA"/>
</dbReference>
<evidence type="ECO:0000313" key="2">
    <source>
        <dbReference type="Proteomes" id="UP000499080"/>
    </source>
</evidence>
<dbReference type="InterPro" id="IPR036397">
    <property type="entry name" value="RNaseH_sf"/>
</dbReference>
<organism evidence="1 2">
    <name type="scientific">Araneus ventricosus</name>
    <name type="common">Orbweaver spider</name>
    <name type="synonym">Epeira ventricosa</name>
    <dbReference type="NCBI Taxonomy" id="182803"/>
    <lineage>
        <taxon>Eukaryota</taxon>
        <taxon>Metazoa</taxon>
        <taxon>Ecdysozoa</taxon>
        <taxon>Arthropoda</taxon>
        <taxon>Chelicerata</taxon>
        <taxon>Arachnida</taxon>
        <taxon>Araneae</taxon>
        <taxon>Araneomorphae</taxon>
        <taxon>Entelegynae</taxon>
        <taxon>Araneoidea</taxon>
        <taxon>Araneidae</taxon>
        <taxon>Araneus</taxon>
    </lineage>
</organism>
<proteinExistence type="predicted"/>
<dbReference type="Proteomes" id="UP000499080">
    <property type="component" value="Unassembled WGS sequence"/>
</dbReference>
<accession>A0A4Y2HCE8</accession>
<evidence type="ECO:0000313" key="1">
    <source>
        <dbReference type="EMBL" id="GBM62967.1"/>
    </source>
</evidence>
<dbReference type="Gene3D" id="3.30.420.10">
    <property type="entry name" value="Ribonuclease H-like superfamily/Ribonuclease H"/>
    <property type="match status" value="1"/>
</dbReference>